<dbReference type="AlphaFoldDB" id="A0A162L6B3"/>
<dbReference type="EMBL" id="LPZR01000113">
    <property type="protein sequence ID" value="KYO53489.1"/>
    <property type="molecule type" value="Genomic_DNA"/>
</dbReference>
<dbReference type="InterPro" id="IPR036271">
    <property type="entry name" value="Tet_transcr_reg_TetR-rel_C_sf"/>
</dbReference>
<organism evidence="4 5">
    <name type="scientific">Tistrella mobilis</name>
    <dbReference type="NCBI Taxonomy" id="171437"/>
    <lineage>
        <taxon>Bacteria</taxon>
        <taxon>Pseudomonadati</taxon>
        <taxon>Pseudomonadota</taxon>
        <taxon>Alphaproteobacteria</taxon>
        <taxon>Geminicoccales</taxon>
        <taxon>Geminicoccaceae</taxon>
        <taxon>Tistrella</taxon>
    </lineage>
</organism>
<proteinExistence type="predicted"/>
<dbReference type="SUPFAM" id="SSF46689">
    <property type="entry name" value="Homeodomain-like"/>
    <property type="match status" value="1"/>
</dbReference>
<name>A0A162L6B3_9PROT</name>
<gene>
    <name evidence="4" type="ORF">AUP44_03850</name>
</gene>
<keyword evidence="1" id="KW-0805">Transcription regulation</keyword>
<dbReference type="OrthoDB" id="8481521at2"/>
<dbReference type="GO" id="GO:0045892">
    <property type="term" value="P:negative regulation of DNA-templated transcription"/>
    <property type="evidence" value="ECO:0007669"/>
    <property type="project" value="InterPro"/>
</dbReference>
<dbReference type="Gene3D" id="1.10.357.10">
    <property type="entry name" value="Tetracycline Repressor, domain 2"/>
    <property type="match status" value="1"/>
</dbReference>
<comment type="caution">
    <text evidence="4">The sequence shown here is derived from an EMBL/GenBank/DDBJ whole genome shotgun (WGS) entry which is preliminary data.</text>
</comment>
<dbReference type="Gene3D" id="1.10.10.60">
    <property type="entry name" value="Homeodomain-like"/>
    <property type="match status" value="1"/>
</dbReference>
<dbReference type="Proteomes" id="UP000075787">
    <property type="component" value="Unassembled WGS sequence"/>
</dbReference>
<evidence type="ECO:0000313" key="4">
    <source>
        <dbReference type="EMBL" id="KYO53489.1"/>
    </source>
</evidence>
<evidence type="ECO:0000313" key="5">
    <source>
        <dbReference type="Proteomes" id="UP000075787"/>
    </source>
</evidence>
<evidence type="ECO:0000256" key="1">
    <source>
        <dbReference type="ARBA" id="ARBA00023015"/>
    </source>
</evidence>
<accession>A0A162L6B3</accession>
<dbReference type="InterPro" id="IPR004111">
    <property type="entry name" value="Repressor_TetR_C"/>
</dbReference>
<evidence type="ECO:0000259" key="3">
    <source>
        <dbReference type="Pfam" id="PF02909"/>
    </source>
</evidence>
<protein>
    <recommendedName>
        <fullName evidence="3">Tetracycline repressor TetR C-terminal domain-containing protein</fullName>
    </recommendedName>
</protein>
<sequence>MAVRRTRRPGKRAGLDLRQIVQTARQFDIADLSIQSLADRLNVDRKALHYHVRDRQSLFELVALDSFAERLQGQGVAAAEDWREACRVYAREFVDSVTSLGELSEYLWFNEAVTAWALEPAEALFAQLNAAGFPDEDAVRMVTMLATLCLGHARDIVQAGRETERPRARSLRTALSEVGPPGFPNLERIAGLGVDTYGAAQLAFGVELFLEGAEAVLRRARAAAGLTR</sequence>
<dbReference type="InterPro" id="IPR009057">
    <property type="entry name" value="Homeodomain-like_sf"/>
</dbReference>
<dbReference type="GeneID" id="97242979"/>
<keyword evidence="2" id="KW-0804">Transcription</keyword>
<dbReference type="SUPFAM" id="SSF48498">
    <property type="entry name" value="Tetracyclin repressor-like, C-terminal domain"/>
    <property type="match status" value="1"/>
</dbReference>
<reference evidence="4 5" key="1">
    <citation type="submission" date="2015-12" db="EMBL/GenBank/DDBJ databases">
        <title>Genome sequence of Tistrella mobilis MCCC 1A02139.</title>
        <authorList>
            <person name="Lu L."/>
            <person name="Lai Q."/>
            <person name="Shao Z."/>
            <person name="Qian P."/>
        </authorList>
    </citation>
    <scope>NUCLEOTIDE SEQUENCE [LARGE SCALE GENOMIC DNA]</scope>
    <source>
        <strain evidence="4 5">MCCC 1A02139</strain>
    </source>
</reference>
<evidence type="ECO:0000256" key="2">
    <source>
        <dbReference type="ARBA" id="ARBA00023163"/>
    </source>
</evidence>
<dbReference type="RefSeq" id="WP_062763650.1">
    <property type="nucleotide sequence ID" value="NZ_CP121045.1"/>
</dbReference>
<dbReference type="Pfam" id="PF02909">
    <property type="entry name" value="TetR_C_1"/>
    <property type="match status" value="1"/>
</dbReference>
<feature type="domain" description="Tetracycline repressor TetR C-terminal" evidence="3">
    <location>
        <begin position="80"/>
        <end position="216"/>
    </location>
</feature>